<dbReference type="OrthoDB" id="1822803at2"/>
<sequence length="75" mass="8100">MATDNKTEEEKVDELVAMIDKLIEKGDGHVNVKAGEVTSEEGATLNVQTFRSNDCGTGACCQPNEKAPDEDDDEL</sequence>
<dbReference type="EMBL" id="ADKM02000065">
    <property type="protein sequence ID" value="EGC03490.1"/>
    <property type="molecule type" value="Genomic_DNA"/>
</dbReference>
<feature type="region of interest" description="Disordered" evidence="1">
    <location>
        <begin position="56"/>
        <end position="75"/>
    </location>
</feature>
<dbReference type="STRING" id="246199.CUS_4466"/>
<reference evidence="2 3" key="1">
    <citation type="submission" date="2011-02" db="EMBL/GenBank/DDBJ databases">
        <authorList>
            <person name="Nelson K.E."/>
            <person name="Sutton G."/>
            <person name="Torralba M."/>
            <person name="Durkin S."/>
            <person name="Harkins D."/>
            <person name="Montgomery R."/>
            <person name="Ziemer C."/>
            <person name="Klaassens E."/>
            <person name="Ocuiv P."/>
            <person name="Morrison M."/>
        </authorList>
    </citation>
    <scope>NUCLEOTIDE SEQUENCE [LARGE SCALE GENOMIC DNA]</scope>
    <source>
        <strain evidence="2 3">8</strain>
    </source>
</reference>
<gene>
    <name evidence="2" type="ORF">CUS_4466</name>
</gene>
<accession>E9SB57</accession>
<protein>
    <submittedName>
        <fullName evidence="2">Uncharacterized protein</fullName>
    </submittedName>
</protein>
<proteinExistence type="predicted"/>
<dbReference type="Proteomes" id="UP000004259">
    <property type="component" value="Unassembled WGS sequence"/>
</dbReference>
<evidence type="ECO:0000256" key="1">
    <source>
        <dbReference type="SAM" id="MobiDB-lite"/>
    </source>
</evidence>
<dbReference type="RefSeq" id="WP_002848692.1">
    <property type="nucleotide sequence ID" value="NZ_ADKM02000065.1"/>
</dbReference>
<organism evidence="2 3">
    <name type="scientific">Ruminococcus albus 8</name>
    <dbReference type="NCBI Taxonomy" id="246199"/>
    <lineage>
        <taxon>Bacteria</taxon>
        <taxon>Bacillati</taxon>
        <taxon>Bacillota</taxon>
        <taxon>Clostridia</taxon>
        <taxon>Eubacteriales</taxon>
        <taxon>Oscillospiraceae</taxon>
        <taxon>Ruminococcus</taxon>
    </lineage>
</organism>
<dbReference type="eggNOG" id="ENOG503249Y">
    <property type="taxonomic scope" value="Bacteria"/>
</dbReference>
<evidence type="ECO:0000313" key="2">
    <source>
        <dbReference type="EMBL" id="EGC03490.1"/>
    </source>
</evidence>
<keyword evidence="3" id="KW-1185">Reference proteome</keyword>
<comment type="caution">
    <text evidence="2">The sequence shown here is derived from an EMBL/GenBank/DDBJ whole genome shotgun (WGS) entry which is preliminary data.</text>
</comment>
<evidence type="ECO:0000313" key="3">
    <source>
        <dbReference type="Proteomes" id="UP000004259"/>
    </source>
</evidence>
<dbReference type="AlphaFoldDB" id="E9SB57"/>
<name>E9SB57_RUMAL</name>